<gene>
    <name evidence="3" type="ORF">DYBT9275_05694</name>
</gene>
<dbReference type="Pfam" id="PF16344">
    <property type="entry name" value="FecR_C"/>
    <property type="match status" value="1"/>
</dbReference>
<dbReference type="AlphaFoldDB" id="A0A916JHK4"/>
<dbReference type="PANTHER" id="PTHR30273:SF2">
    <property type="entry name" value="PROTEIN FECR"/>
    <property type="match status" value="1"/>
</dbReference>
<reference evidence="3" key="1">
    <citation type="submission" date="2021-04" db="EMBL/GenBank/DDBJ databases">
        <authorList>
            <person name="Rodrigo-Torres L."/>
            <person name="Arahal R. D."/>
            <person name="Lucena T."/>
        </authorList>
    </citation>
    <scope>NUCLEOTIDE SEQUENCE</scope>
    <source>
        <strain evidence="3">CECT 9275</strain>
    </source>
</reference>
<evidence type="ECO:0000259" key="1">
    <source>
        <dbReference type="Pfam" id="PF04773"/>
    </source>
</evidence>
<proteinExistence type="predicted"/>
<dbReference type="PANTHER" id="PTHR30273">
    <property type="entry name" value="PERIPLASMIC SIGNAL SENSOR AND SIGMA FACTOR ACTIVATOR FECR-RELATED"/>
    <property type="match status" value="1"/>
</dbReference>
<dbReference type="Gene3D" id="3.55.50.30">
    <property type="match status" value="1"/>
</dbReference>
<dbReference type="InterPro" id="IPR032508">
    <property type="entry name" value="FecR_C"/>
</dbReference>
<dbReference type="Gene3D" id="2.60.120.1440">
    <property type="match status" value="1"/>
</dbReference>
<evidence type="ECO:0000313" key="4">
    <source>
        <dbReference type="Proteomes" id="UP000680038"/>
    </source>
</evidence>
<protein>
    <recommendedName>
        <fullName evidence="5">FecR family protein</fullName>
    </recommendedName>
</protein>
<comment type="caution">
    <text evidence="3">The sequence shown here is derived from an EMBL/GenBank/DDBJ whole genome shotgun (WGS) entry which is preliminary data.</text>
</comment>
<organism evidence="3 4">
    <name type="scientific">Dyadobacter helix</name>
    <dbReference type="NCBI Taxonomy" id="2822344"/>
    <lineage>
        <taxon>Bacteria</taxon>
        <taxon>Pseudomonadati</taxon>
        <taxon>Bacteroidota</taxon>
        <taxon>Cytophagia</taxon>
        <taxon>Cytophagales</taxon>
        <taxon>Spirosomataceae</taxon>
        <taxon>Dyadobacter</taxon>
    </lineage>
</organism>
<sequence length="331" mass="38162">MKESLIKILLFDFFDGKTTSIQRKLIEEWMEDTRNQDTYYRYLDEWESTHPQFQPELDQALLNYHHIRKGKSVPATSLSISEKPAFASPINKWLWVAAVACTAIFGGYVFRKQIWYETLESLPGKTVAYTLPEGTEVLLNGNSQLLVPRFGFGDDSREVFLSGEAEFNVTHTSRNDRFIVSMSENYQIEVLGTEFIAFSRDRGKRVYLKNGKVKLQLPEGKQLYMKPGNLFVANNKGDFKMTEAADPRPYAAWKQRTFYFNNTLLSEVAVQIREQFDVDVRIADTLLAKRRIAGIFKAEQADDLLQILSELLEIEITQKDHFIELSTSKIP</sequence>
<feature type="domain" description="Protein FecR C-terminal" evidence="2">
    <location>
        <begin position="258"/>
        <end position="321"/>
    </location>
</feature>
<dbReference type="RefSeq" id="WP_215242042.1">
    <property type="nucleotide sequence ID" value="NZ_CAJRAF010000004.1"/>
</dbReference>
<accession>A0A916JHK4</accession>
<dbReference type="EMBL" id="CAJRAF010000004">
    <property type="protein sequence ID" value="CAG5017069.1"/>
    <property type="molecule type" value="Genomic_DNA"/>
</dbReference>
<evidence type="ECO:0000313" key="3">
    <source>
        <dbReference type="EMBL" id="CAG5017069.1"/>
    </source>
</evidence>
<evidence type="ECO:0008006" key="5">
    <source>
        <dbReference type="Google" id="ProtNLM"/>
    </source>
</evidence>
<dbReference type="Proteomes" id="UP000680038">
    <property type="component" value="Unassembled WGS sequence"/>
</dbReference>
<dbReference type="InterPro" id="IPR012373">
    <property type="entry name" value="Ferrdict_sens_TM"/>
</dbReference>
<dbReference type="InterPro" id="IPR006860">
    <property type="entry name" value="FecR"/>
</dbReference>
<keyword evidence="4" id="KW-1185">Reference proteome</keyword>
<dbReference type="Pfam" id="PF04773">
    <property type="entry name" value="FecR"/>
    <property type="match status" value="1"/>
</dbReference>
<name>A0A916JHK4_9BACT</name>
<dbReference type="GO" id="GO:0016989">
    <property type="term" value="F:sigma factor antagonist activity"/>
    <property type="evidence" value="ECO:0007669"/>
    <property type="project" value="TreeGrafter"/>
</dbReference>
<feature type="domain" description="FecR protein" evidence="1">
    <location>
        <begin position="119"/>
        <end position="214"/>
    </location>
</feature>
<evidence type="ECO:0000259" key="2">
    <source>
        <dbReference type="Pfam" id="PF16344"/>
    </source>
</evidence>
<dbReference type="PIRSF" id="PIRSF018266">
    <property type="entry name" value="FecR"/>
    <property type="match status" value="1"/>
</dbReference>